<organism evidence="2 4">
    <name type="scientific">Pseudomonas fluorescens</name>
    <dbReference type="NCBI Taxonomy" id="294"/>
    <lineage>
        <taxon>Bacteria</taxon>
        <taxon>Pseudomonadati</taxon>
        <taxon>Pseudomonadota</taxon>
        <taxon>Gammaproteobacteria</taxon>
        <taxon>Pseudomonadales</taxon>
        <taxon>Pseudomonadaceae</taxon>
        <taxon>Pseudomonas</taxon>
    </lineage>
</organism>
<sequence>MITQSSFTQIPNAAPILSSPSLASGPSSIATATIIEIPGFSDPRYDKYRRHRLNAFSRFTPDQLAGKEKYINSETLRHDKNVKITHEVTINSPDRKPATIADSHLVIETGNTHDRIRIKKGPGESLTVLINEIPYQLNNMAFINTPIFCLRIKTNGGDDCVLVDSDVEFPVDIDLGEGNDYAQAGSGYTLMRGGSGNDTLKLGRGDGKAFGGDGDDLMIAGTGHGMLRGNNGNDRMQAGEGVEGRVLYMDGGEGHDFMIVTKNTLDNPTILHGGKGENLIVTHGKATVYTGRDKNIVRTHSDDTVIYAKPTDEIHRTSGSTLTHTAYKELGHSGYLVDGSQDFVQNVNDDIDLLRLSPVGKQMLAEGDSAAKRNDAPTLIKETADENAYYYYNNSKLKKHFSTNRPKDLASKDHSRGQDFGGISITDDLVGLTPSDYGKIISNQPGDVANAGEIHYNPSFSMFDGSGPIVALYHEMAHAYNGANGTVLPGRTNREHKPLGERDEEHQAVGLPTDARPFNFINSPFAKPTTTNPKPFTENTLREEFQLPLREDY</sequence>
<dbReference type="SUPFAM" id="SSF51120">
    <property type="entry name" value="beta-Roll"/>
    <property type="match status" value="1"/>
</dbReference>
<dbReference type="InterPro" id="IPR011049">
    <property type="entry name" value="Serralysin-like_metalloprot_C"/>
</dbReference>
<dbReference type="PRINTS" id="PR00313">
    <property type="entry name" value="CABNDNGRPT"/>
</dbReference>
<reference evidence="2 4" key="1">
    <citation type="submission" date="2015-05" db="EMBL/GenBank/DDBJ databases">
        <title>A genomic and transcriptomic approach to investigate the blue pigment phenotype in Pseudomonas fluorescens.</title>
        <authorList>
            <person name="Andreani N.A."/>
            <person name="Cardazzo B."/>
        </authorList>
    </citation>
    <scope>NUCLEOTIDE SEQUENCE [LARGE SCALE GENOMIC DNA]</scope>
    <source>
        <strain evidence="2 4">Ps_22</strain>
    </source>
</reference>
<dbReference type="Proteomes" id="UP000239731">
    <property type="component" value="Unassembled WGS sequence"/>
</dbReference>
<dbReference type="AlphaFoldDB" id="A0A120G7D8"/>
<reference evidence="3 5" key="2">
    <citation type="submission" date="2018-03" db="EMBL/GenBank/DDBJ databases">
        <title>Blue discolouration in mozzarella cheese caused by Pseudomonas fluorescens.</title>
        <authorList>
            <person name="Chiesa F."/>
            <person name="Dalmasso A."/>
            <person name="Lomonaco S."/>
        </authorList>
    </citation>
    <scope>NUCLEOTIDE SEQUENCE [LARGE SCALE GENOMIC DNA]</scope>
    <source>
        <strain evidence="3 5">11293</strain>
    </source>
</reference>
<dbReference type="RefSeq" id="WP_081095761.1">
    <property type="nucleotide sequence ID" value="NZ_LCYA01000078.1"/>
</dbReference>
<proteinExistence type="predicted"/>
<feature type="region of interest" description="Disordered" evidence="1">
    <location>
        <begin position="487"/>
        <end position="514"/>
    </location>
</feature>
<evidence type="ECO:0000313" key="5">
    <source>
        <dbReference type="Proteomes" id="UP000239731"/>
    </source>
</evidence>
<dbReference type="EMBL" id="LCYA01000078">
    <property type="protein sequence ID" value="KWV87086.1"/>
    <property type="molecule type" value="Genomic_DNA"/>
</dbReference>
<evidence type="ECO:0000256" key="1">
    <source>
        <dbReference type="SAM" id="MobiDB-lite"/>
    </source>
</evidence>
<evidence type="ECO:0000313" key="4">
    <source>
        <dbReference type="Proteomes" id="UP000061348"/>
    </source>
</evidence>
<feature type="compositionally biased region" description="Basic and acidic residues" evidence="1">
    <location>
        <begin position="492"/>
        <end position="507"/>
    </location>
</feature>
<protein>
    <submittedName>
        <fullName evidence="2">Hemolysin, chromosomal</fullName>
    </submittedName>
</protein>
<dbReference type="EMBL" id="PVUH01000004">
    <property type="protein sequence ID" value="PRW93988.1"/>
    <property type="molecule type" value="Genomic_DNA"/>
</dbReference>
<comment type="caution">
    <text evidence="2">The sequence shown here is derived from an EMBL/GenBank/DDBJ whole genome shotgun (WGS) entry which is preliminary data.</text>
</comment>
<name>A0A120G7D8_PSEFL</name>
<dbReference type="PATRIC" id="fig|294.194.peg.3257"/>
<evidence type="ECO:0000313" key="2">
    <source>
        <dbReference type="EMBL" id="KWV87086.1"/>
    </source>
</evidence>
<dbReference type="Gene3D" id="2.160.20.160">
    <property type="match status" value="1"/>
</dbReference>
<accession>A0A120G7D8</accession>
<dbReference type="Pfam" id="PF14891">
    <property type="entry name" value="Peptidase_M91"/>
    <property type="match status" value="1"/>
</dbReference>
<gene>
    <name evidence="2" type="primary">hlyA</name>
    <name evidence="3" type="ORF">C7A10_08610</name>
    <name evidence="2" type="ORF">PFLmoz3_02932</name>
</gene>
<dbReference type="Proteomes" id="UP000061348">
    <property type="component" value="Unassembled WGS sequence"/>
</dbReference>
<dbReference type="InterPro" id="IPR028208">
    <property type="entry name" value="Effector_pro_NleD-like"/>
</dbReference>
<evidence type="ECO:0000313" key="3">
    <source>
        <dbReference type="EMBL" id="PRW93988.1"/>
    </source>
</evidence>